<dbReference type="HOGENOM" id="CLU_008455_8_5_1"/>
<dbReference type="GO" id="GO:0015203">
    <property type="term" value="F:polyamine transmembrane transporter activity"/>
    <property type="evidence" value="ECO:0007669"/>
    <property type="project" value="TreeGrafter"/>
</dbReference>
<keyword evidence="2 6" id="KW-0812">Transmembrane</keyword>
<dbReference type="OrthoDB" id="3936150at2759"/>
<dbReference type="STRING" id="933388.S7ZRK5"/>
<feature type="transmembrane region" description="Helical" evidence="6">
    <location>
        <begin position="185"/>
        <end position="211"/>
    </location>
</feature>
<keyword evidence="3 6" id="KW-1133">Transmembrane helix</keyword>
<dbReference type="Gene3D" id="1.20.1250.20">
    <property type="entry name" value="MFS general substrate transporter like domains"/>
    <property type="match status" value="1"/>
</dbReference>
<keyword evidence="9" id="KW-1185">Reference proteome</keyword>
<dbReference type="InterPro" id="IPR036259">
    <property type="entry name" value="MFS_trans_sf"/>
</dbReference>
<evidence type="ECO:0000256" key="4">
    <source>
        <dbReference type="ARBA" id="ARBA00023136"/>
    </source>
</evidence>
<dbReference type="AlphaFoldDB" id="S7ZRK5"/>
<dbReference type="PhylomeDB" id="S7ZRK5"/>
<dbReference type="InterPro" id="IPR011701">
    <property type="entry name" value="MFS"/>
</dbReference>
<proteinExistence type="predicted"/>
<feature type="transmembrane region" description="Helical" evidence="6">
    <location>
        <begin position="392"/>
        <end position="412"/>
    </location>
</feature>
<feature type="transmembrane region" description="Helical" evidence="6">
    <location>
        <begin position="275"/>
        <end position="293"/>
    </location>
</feature>
<keyword evidence="4 6" id="KW-0472">Membrane</keyword>
<evidence type="ECO:0000256" key="5">
    <source>
        <dbReference type="SAM" id="MobiDB-lite"/>
    </source>
</evidence>
<dbReference type="GO" id="GO:0005886">
    <property type="term" value="C:plasma membrane"/>
    <property type="evidence" value="ECO:0007669"/>
    <property type="project" value="TreeGrafter"/>
</dbReference>
<feature type="transmembrane region" description="Helical" evidence="6">
    <location>
        <begin position="247"/>
        <end position="269"/>
    </location>
</feature>
<accession>S7ZRK5</accession>
<protein>
    <recommendedName>
        <fullName evidence="7">Major facilitator superfamily (MFS) profile domain-containing protein</fullName>
    </recommendedName>
</protein>
<gene>
    <name evidence="8" type="ORF">PDE_08292</name>
</gene>
<dbReference type="PANTHER" id="PTHR23502">
    <property type="entry name" value="MAJOR FACILITATOR SUPERFAMILY"/>
    <property type="match status" value="1"/>
</dbReference>
<organism evidence="8 9">
    <name type="scientific">Penicillium oxalicum (strain 114-2 / CGMCC 5302)</name>
    <name type="common">Penicillium decumbens</name>
    <dbReference type="NCBI Taxonomy" id="933388"/>
    <lineage>
        <taxon>Eukaryota</taxon>
        <taxon>Fungi</taxon>
        <taxon>Dikarya</taxon>
        <taxon>Ascomycota</taxon>
        <taxon>Pezizomycotina</taxon>
        <taxon>Eurotiomycetes</taxon>
        <taxon>Eurotiomycetidae</taxon>
        <taxon>Eurotiales</taxon>
        <taxon>Aspergillaceae</taxon>
        <taxon>Penicillium</taxon>
    </lineage>
</organism>
<feature type="transmembrane region" description="Helical" evidence="6">
    <location>
        <begin position="448"/>
        <end position="464"/>
    </location>
</feature>
<feature type="compositionally biased region" description="Polar residues" evidence="5">
    <location>
        <begin position="52"/>
        <end position="61"/>
    </location>
</feature>
<name>S7ZRK5_PENO1</name>
<evidence type="ECO:0000313" key="9">
    <source>
        <dbReference type="Proteomes" id="UP000019376"/>
    </source>
</evidence>
<evidence type="ECO:0000259" key="7">
    <source>
        <dbReference type="PROSITE" id="PS50850"/>
    </source>
</evidence>
<sequence>MGLNAKKRNSLSPTGSLPTLRRRCSSEAASDGESEIHTACSYPPDSAARPANEQTAEPTTGSDEKNIQEPPAPLIRQFTEPGPAIKVPRARRRGLFAQLTLIAEVEDPKTYSRKLKWFITFIVAVAGATAPMGSSIFFPSLPQVTRELHTKTTITNLSIALYMLSMSIFPLWWSSFSERLGRRTIYLASFALFVIFNCLCAISRSIAMLIVMRMLSGGASASVQAVGAGTIADLWEPRERGSAMSIFYLGPLCGPLFAPIVGGLLAERWGWRSTLWFLAGYGALTLIFIFFALPETLVMLRPVLPETTEEDVLPTTRPLSRVSSRQVLGATTRWLKMLKMTFIDPLKIVLYLRFIPVLLSVYYASIAFGSLYVLNVSIEDTFGKPPYNFSTVIIGLLYIPNSVGYVVASLFGGRWMDSIMKREAKRAKRYDEKGRLVFRPEDRMRENALLGALVYPAALIWYGWTVEKATFWLVPMIANFFFGIGSMIIFSMVTTMLTEFMPKKSSEGVALNNFVRNIFSCVGSLVTAPILDGIGNGWLFTILGLVGFASGSVIFLMRKFGPRWRKTMDEKMG</sequence>
<dbReference type="EMBL" id="KB644415">
    <property type="protein sequence ID" value="EPS33330.1"/>
    <property type="molecule type" value="Genomic_DNA"/>
</dbReference>
<dbReference type="PANTHER" id="PTHR23502:SF5">
    <property type="entry name" value="QUINIDINE RESISTANCE PROTEIN 3"/>
    <property type="match status" value="1"/>
</dbReference>
<evidence type="ECO:0000256" key="3">
    <source>
        <dbReference type="ARBA" id="ARBA00022989"/>
    </source>
</evidence>
<feature type="region of interest" description="Disordered" evidence="5">
    <location>
        <begin position="1"/>
        <end position="77"/>
    </location>
</feature>
<evidence type="ECO:0000256" key="6">
    <source>
        <dbReference type="SAM" id="Phobius"/>
    </source>
</evidence>
<evidence type="ECO:0000256" key="1">
    <source>
        <dbReference type="ARBA" id="ARBA00004141"/>
    </source>
</evidence>
<reference evidence="8 9" key="1">
    <citation type="journal article" date="2013" name="PLoS ONE">
        <title>Genomic and secretomic analyses reveal unique features of the lignocellulolytic enzyme system of Penicillium decumbens.</title>
        <authorList>
            <person name="Liu G."/>
            <person name="Zhang L."/>
            <person name="Wei X."/>
            <person name="Zou G."/>
            <person name="Qin Y."/>
            <person name="Ma L."/>
            <person name="Li J."/>
            <person name="Zheng H."/>
            <person name="Wang S."/>
            <person name="Wang C."/>
            <person name="Xun L."/>
            <person name="Zhao G.-P."/>
            <person name="Zhou Z."/>
            <person name="Qu Y."/>
        </authorList>
    </citation>
    <scope>NUCLEOTIDE SEQUENCE [LARGE SCALE GENOMIC DNA]</scope>
    <source>
        <strain evidence="9">114-2 / CGMCC 5302</strain>
    </source>
</reference>
<dbReference type="Proteomes" id="UP000019376">
    <property type="component" value="Unassembled WGS sequence"/>
</dbReference>
<feature type="domain" description="Major facilitator superfamily (MFS) profile" evidence="7">
    <location>
        <begin position="119"/>
        <end position="562"/>
    </location>
</feature>
<feature type="transmembrane region" description="Helical" evidence="6">
    <location>
        <begin position="117"/>
        <end position="141"/>
    </location>
</feature>
<feature type="transmembrane region" description="Helical" evidence="6">
    <location>
        <begin position="348"/>
        <end position="372"/>
    </location>
</feature>
<dbReference type="Pfam" id="PF07690">
    <property type="entry name" value="MFS_1"/>
    <property type="match status" value="1"/>
</dbReference>
<evidence type="ECO:0000313" key="8">
    <source>
        <dbReference type="EMBL" id="EPS33330.1"/>
    </source>
</evidence>
<evidence type="ECO:0000256" key="2">
    <source>
        <dbReference type="ARBA" id="ARBA00022692"/>
    </source>
</evidence>
<dbReference type="eggNOG" id="KOG0255">
    <property type="taxonomic scope" value="Eukaryota"/>
</dbReference>
<feature type="transmembrane region" description="Helical" evidence="6">
    <location>
        <begin position="470"/>
        <end position="493"/>
    </location>
</feature>
<dbReference type="PROSITE" id="PS50850">
    <property type="entry name" value="MFS"/>
    <property type="match status" value="1"/>
</dbReference>
<dbReference type="GO" id="GO:0010509">
    <property type="term" value="P:intracellular polyamine homeostasis"/>
    <property type="evidence" value="ECO:0007669"/>
    <property type="project" value="TreeGrafter"/>
</dbReference>
<feature type="transmembrane region" description="Helical" evidence="6">
    <location>
        <begin position="153"/>
        <end position="173"/>
    </location>
</feature>
<dbReference type="CDD" id="cd17323">
    <property type="entry name" value="MFS_Tpo1_MDR_like"/>
    <property type="match status" value="1"/>
</dbReference>
<dbReference type="InterPro" id="IPR020846">
    <property type="entry name" value="MFS_dom"/>
</dbReference>
<feature type="transmembrane region" description="Helical" evidence="6">
    <location>
        <begin position="537"/>
        <end position="557"/>
    </location>
</feature>
<dbReference type="SUPFAM" id="SSF103473">
    <property type="entry name" value="MFS general substrate transporter"/>
    <property type="match status" value="1"/>
</dbReference>
<comment type="subcellular location">
    <subcellularLocation>
        <location evidence="1">Membrane</location>
        <topology evidence="1">Multi-pass membrane protein</topology>
    </subcellularLocation>
</comment>